<accession>A0A6M3J255</accession>
<dbReference type="AlphaFoldDB" id="A0A6M3J255"/>
<evidence type="ECO:0000313" key="1">
    <source>
        <dbReference type="EMBL" id="QJA63608.1"/>
    </source>
</evidence>
<gene>
    <name evidence="2" type="ORF">MM415A01018_0015</name>
    <name evidence="1" type="ORF">MM415B00605_0017</name>
</gene>
<reference evidence="1" key="1">
    <citation type="submission" date="2020-03" db="EMBL/GenBank/DDBJ databases">
        <title>The deep terrestrial virosphere.</title>
        <authorList>
            <person name="Holmfeldt K."/>
            <person name="Nilsson E."/>
            <person name="Simone D."/>
            <person name="Lopez-Fernandez M."/>
            <person name="Wu X."/>
            <person name="de Brujin I."/>
            <person name="Lundin D."/>
            <person name="Andersson A."/>
            <person name="Bertilsson S."/>
            <person name="Dopson M."/>
        </authorList>
    </citation>
    <scope>NUCLEOTIDE SEQUENCE</scope>
    <source>
        <strain evidence="2">MM415A01018</strain>
        <strain evidence="1">MM415B00605</strain>
    </source>
</reference>
<name>A0A6M3J255_9ZZZZ</name>
<dbReference type="EMBL" id="MT141501">
    <property type="protein sequence ID" value="QJA63608.1"/>
    <property type="molecule type" value="Genomic_DNA"/>
</dbReference>
<evidence type="ECO:0000313" key="2">
    <source>
        <dbReference type="EMBL" id="QJA78739.1"/>
    </source>
</evidence>
<organism evidence="1">
    <name type="scientific">viral metagenome</name>
    <dbReference type="NCBI Taxonomy" id="1070528"/>
    <lineage>
        <taxon>unclassified sequences</taxon>
        <taxon>metagenomes</taxon>
        <taxon>organismal metagenomes</taxon>
    </lineage>
</organism>
<protein>
    <submittedName>
        <fullName evidence="1">Uncharacterized protein</fullName>
    </submittedName>
</protein>
<sequence length="53" mass="6029">MGVITAKLFQNVGKKQPKQKNTFNGEESIIECYKSKKEIEAIKAKLKPKVKVH</sequence>
<dbReference type="EMBL" id="MT142351">
    <property type="protein sequence ID" value="QJA78739.1"/>
    <property type="molecule type" value="Genomic_DNA"/>
</dbReference>
<proteinExistence type="predicted"/>